<dbReference type="Proteomes" id="UP001139451">
    <property type="component" value="Unassembled WGS sequence"/>
</dbReference>
<organism evidence="1 2">
    <name type="scientific">Sphingomonas tagetis</name>
    <dbReference type="NCBI Taxonomy" id="2949092"/>
    <lineage>
        <taxon>Bacteria</taxon>
        <taxon>Pseudomonadati</taxon>
        <taxon>Pseudomonadota</taxon>
        <taxon>Alphaproteobacteria</taxon>
        <taxon>Sphingomonadales</taxon>
        <taxon>Sphingomonadaceae</taxon>
        <taxon>Sphingomonas</taxon>
    </lineage>
</organism>
<protein>
    <submittedName>
        <fullName evidence="1">Uncharacterized protein</fullName>
    </submittedName>
</protein>
<dbReference type="EMBL" id="JAMLDX010000014">
    <property type="protein sequence ID" value="MCP3731977.1"/>
    <property type="molecule type" value="Genomic_DNA"/>
</dbReference>
<gene>
    <name evidence="1" type="ORF">M9978_16245</name>
</gene>
<comment type="caution">
    <text evidence="1">The sequence shown here is derived from an EMBL/GenBank/DDBJ whole genome shotgun (WGS) entry which is preliminary data.</text>
</comment>
<accession>A0A9X2HLS4</accession>
<reference evidence="1" key="1">
    <citation type="submission" date="2022-05" db="EMBL/GenBank/DDBJ databases">
        <title>Sphingomonas sp. strain MG17 Genome sequencing and assembly.</title>
        <authorList>
            <person name="Kim I."/>
        </authorList>
    </citation>
    <scope>NUCLEOTIDE SEQUENCE</scope>
    <source>
        <strain evidence="1">MG17</strain>
    </source>
</reference>
<keyword evidence="2" id="KW-1185">Reference proteome</keyword>
<proteinExistence type="predicted"/>
<name>A0A9X2HLS4_9SPHN</name>
<dbReference type="AlphaFoldDB" id="A0A9X2HLS4"/>
<evidence type="ECO:0000313" key="2">
    <source>
        <dbReference type="Proteomes" id="UP001139451"/>
    </source>
</evidence>
<evidence type="ECO:0000313" key="1">
    <source>
        <dbReference type="EMBL" id="MCP3731977.1"/>
    </source>
</evidence>
<dbReference type="RefSeq" id="WP_254295012.1">
    <property type="nucleotide sequence ID" value="NZ_JAMLDX010000014.1"/>
</dbReference>
<sequence>MTDLSTPRQPAAPASPAQTMSLAAELANYARAAADPLAMIEAARTLRGVQRELFKPGMATPATMFAEARILAEGDPEMLAEIDWVQNDTPRTLRIVGGNYVAESWALRHQGDGIGLKPMVNTLPPLRNASAVWGVTFPGKAA</sequence>